<feature type="region of interest" description="Disordered" evidence="1">
    <location>
        <begin position="1141"/>
        <end position="1162"/>
    </location>
</feature>
<comment type="caution">
    <text evidence="2">The sequence shown here is derived from an EMBL/GenBank/DDBJ whole genome shotgun (WGS) entry which is preliminary data.</text>
</comment>
<dbReference type="RefSeq" id="WP_209682995.1">
    <property type="nucleotide sequence ID" value="NZ_JAGIOI010000001.1"/>
</dbReference>
<accession>A0ABS4Z103</accession>
<organism evidence="2 3">
    <name type="scientific">Arthrobacter stackebrandtii</name>
    <dbReference type="NCBI Taxonomy" id="272161"/>
    <lineage>
        <taxon>Bacteria</taxon>
        <taxon>Bacillati</taxon>
        <taxon>Actinomycetota</taxon>
        <taxon>Actinomycetes</taxon>
        <taxon>Micrococcales</taxon>
        <taxon>Micrococcaceae</taxon>
        <taxon>Arthrobacter</taxon>
    </lineage>
</organism>
<evidence type="ECO:0000256" key="1">
    <source>
        <dbReference type="SAM" id="MobiDB-lite"/>
    </source>
</evidence>
<protein>
    <recommendedName>
        <fullName evidence="4">Carrier domain-containing protein</fullName>
    </recommendedName>
</protein>
<evidence type="ECO:0000313" key="2">
    <source>
        <dbReference type="EMBL" id="MBP2414727.1"/>
    </source>
</evidence>
<evidence type="ECO:0000313" key="3">
    <source>
        <dbReference type="Proteomes" id="UP000711614"/>
    </source>
</evidence>
<evidence type="ECO:0008006" key="4">
    <source>
        <dbReference type="Google" id="ProtNLM"/>
    </source>
</evidence>
<dbReference type="Proteomes" id="UP000711614">
    <property type="component" value="Unassembled WGS sequence"/>
</dbReference>
<reference evidence="2 3" key="1">
    <citation type="submission" date="2021-03" db="EMBL/GenBank/DDBJ databases">
        <title>Sequencing the genomes of 1000 actinobacteria strains.</title>
        <authorList>
            <person name="Klenk H.-P."/>
        </authorList>
    </citation>
    <scope>NUCLEOTIDE SEQUENCE [LARGE SCALE GENOMIC DNA]</scope>
    <source>
        <strain evidence="2 3">DSM 16005</strain>
    </source>
</reference>
<name>A0ABS4Z103_9MICC</name>
<proteinExistence type="predicted"/>
<dbReference type="EMBL" id="JAGIOI010000001">
    <property type="protein sequence ID" value="MBP2414727.1"/>
    <property type="molecule type" value="Genomic_DNA"/>
</dbReference>
<sequence>MQPQPPPDNLFDRLFTTVPVALLPVRLETRFGTRRESADGPEIATLRLRIYPDDLSVDRGSPAFSEAEIAAAAAFWQAQQDHAGATAEDAARRGAAWELYVRHVGSAKAVHLALQTRGGSVPAAAADVPHAVLLPDSWVVVGENDGGGLAFVHHIEGVPGTLPLAPADPDHALDPADAQLVPKADPARWVSDFDAALACGMAAEIDLETTGEAASGSHTPAALHGLQALYVFGVGSADPDSTANFVAGLLSGHAAAAPLGFVAQGAATNNLGGAPSGWSAEQDEFDGFRFVTETAAAPAPLDPAVPALAGGAADGTVFEAALGLPPGTAAGFSGASGREAWYSRNFTGAFFPVTLGQALGDLARRTFEDPQPGNARARLRQETLLFARTHATSFVRSNGPIQPLRIGSNPYGILPVMATSGWVRVAGEDRLQGSLLDTLNELRWYFSRAAGSVPTMAAGTANAAAAMFTIFGRSPVPHEAGWWLRDVVGPMVGMMTRALDLGAAAGRDLDPLALLNGMVAKDSSLVKSLGLDAVRRVLSATLGDYFDGSLLVEMSTRGQLPVLRAVAQTATRAGARVTPSDYLGALLRRSTWRHGFGAPAPADPNPPDDLLYVVAERALEAAGELDAKLLLSVVNDVEFRAAMVLPPETDKSADPAAVQMGSVYNTKLSAVATAAGMVTAAGAGLSIHDAVWDDAVNIHGGVLASDAILHPWQEVNTLAGTRRALWTLAEAGLSDAEYTRMTSETLAASSHRLDAWYTSLATSRLATLRKGTELGLHAGAWGVLVNIRPQSTAAGAQATAAGSTGPVPDAWVEHLKAHGVPDAPELRIPADPLGYVHAPSLPQAVTAGILRAAEAAHAGGGSSLAGMDLTSKRVRAALDIVAAMGHGQPLGALLGQQLERRLNSSGLQTAVGILRELFPQRRTSGAAGEPAAGDDAVVPPEVVDGLDAWTGRAALAGMAGLEGTGPALQELGDAIESVADLLVADGVHQLSSGRLEHAGASFAAAADGAPLPDITVAAEPRSGVTITHRLMLSVDGSAGQPDGSGWNDAAPRAQLARGAEQWARGMLGPATGWTAAPSGAAEGAVVPLDSLGLCALDVVAESVPGPSGGCALDARCQVDPALLHMARAAASVLSQARPAVPADLDYPHPDPTLGPSRSWTAPAPGPAELSGLVGAVKAQLGAVVRGIAGVLAASATPSDGTSVPVPLEGVEVPATLLAPLAALGFPGCVVAGSGVSTSQALAAASSAGAVVRDVFVLLGQGRPNSATSTVPGGGAADAGPAVVGVDNWENALDGLLQSKTAIDTLVKVVRRLGGDAVVPSLELGLDSSAVVGVEQLELQRWLVRTSRVRPAMAEFVDLSSFAEAAGRPVPGLTAMHLPPTPALAWLGGPLEEADPPGPDARPNTIRRWKRPAQPHVHAVVSGVPVPDGRPTHLLVLDEVAEVLPAPTAATGLALNYNAPNARAPQSILLAVHPNPAVAPNPGVPWTWRLMLDTVREAVELAKIRGVDLDDLQQTGLGEFLPLIYLPDPPTSVLAMTPLAKLTEDRLRRLLTEKAYKNVMRLAP</sequence>
<keyword evidence="3" id="KW-1185">Reference proteome</keyword>
<gene>
    <name evidence="2" type="ORF">JOF48_003526</name>
</gene>